<dbReference type="NCBIfam" id="TIGR02532">
    <property type="entry name" value="IV_pilin_GFxxxE"/>
    <property type="match status" value="1"/>
</dbReference>
<evidence type="ECO:0000256" key="1">
    <source>
        <dbReference type="SAM" id="Phobius"/>
    </source>
</evidence>
<dbReference type="RefSeq" id="WP_400881766.1">
    <property type="nucleotide sequence ID" value="NZ_JBIWXY010000001.1"/>
</dbReference>
<dbReference type="InterPro" id="IPR045584">
    <property type="entry name" value="Pilin-like"/>
</dbReference>
<dbReference type="SUPFAM" id="SSF54523">
    <property type="entry name" value="Pili subunits"/>
    <property type="match status" value="1"/>
</dbReference>
<keyword evidence="1" id="KW-0472">Membrane</keyword>
<dbReference type="Pfam" id="PF07963">
    <property type="entry name" value="N_methyl"/>
    <property type="match status" value="1"/>
</dbReference>
<reference evidence="2 3" key="1">
    <citation type="submission" date="2024-11" db="EMBL/GenBank/DDBJ databases">
        <authorList>
            <person name="Kaparullina E.N."/>
            <person name="Delegan Y.A."/>
            <person name="Doronina N.V."/>
        </authorList>
    </citation>
    <scope>NUCLEOTIDE SEQUENCE [LARGE SCALE GENOMIC DNA]</scope>
    <source>
        <strain evidence="2 3">7sh_L</strain>
    </source>
</reference>
<evidence type="ECO:0000313" key="3">
    <source>
        <dbReference type="Proteomes" id="UP001617669"/>
    </source>
</evidence>
<name>A0ABW8GM03_9PROT</name>
<keyword evidence="3" id="KW-1185">Reference proteome</keyword>
<organism evidence="2 3">
    <name type="scientific">Methylobacillus methanolivorans</name>
    <dbReference type="NCBI Taxonomy" id="1848927"/>
    <lineage>
        <taxon>Bacteria</taxon>
        <taxon>Pseudomonadati</taxon>
        <taxon>Pseudomonadota</taxon>
        <taxon>Betaproteobacteria</taxon>
        <taxon>Nitrosomonadales</taxon>
        <taxon>Methylophilaceae</taxon>
        <taxon>Methylobacillus</taxon>
    </lineage>
</organism>
<gene>
    <name evidence="2" type="ORF">ACIKP9_09490</name>
</gene>
<proteinExistence type="predicted"/>
<protein>
    <submittedName>
        <fullName evidence="2">Type II secretion system protein</fullName>
    </submittedName>
</protein>
<evidence type="ECO:0000313" key="2">
    <source>
        <dbReference type="EMBL" id="MFJ5446460.1"/>
    </source>
</evidence>
<keyword evidence="1" id="KW-0812">Transmembrane</keyword>
<dbReference type="PROSITE" id="PS00409">
    <property type="entry name" value="PROKAR_NTER_METHYL"/>
    <property type="match status" value="1"/>
</dbReference>
<comment type="caution">
    <text evidence="2">The sequence shown here is derived from an EMBL/GenBank/DDBJ whole genome shotgun (WGS) entry which is preliminary data.</text>
</comment>
<feature type="transmembrane region" description="Helical" evidence="1">
    <location>
        <begin position="12"/>
        <end position="32"/>
    </location>
</feature>
<dbReference type="Proteomes" id="UP001617669">
    <property type="component" value="Unassembled WGS sequence"/>
</dbReference>
<sequence>MIHFYKLRMQGFSLVEMAVVLVILGLVMVAFISPLSMQHEIRNIEGTRASLRQINEAIHGFVILNGRLPCPTTQPDPLDATYGEEDCSFSGAEGFLPWKTLGVNATDEWGTPRRTATESWNGHWRYRRDANFGTNALFQANILSTSSSVFINALMVRNSSGVMLTSETERPIAIIYSTGRDLLPNGLNAEVDSSYESDVSSPVFDDVLIWITRPSLVNRLVAAGRLTQ</sequence>
<dbReference type="InterPro" id="IPR012902">
    <property type="entry name" value="N_methyl_site"/>
</dbReference>
<dbReference type="EMBL" id="JBIWXY010000001">
    <property type="protein sequence ID" value="MFJ5446460.1"/>
    <property type="molecule type" value="Genomic_DNA"/>
</dbReference>
<keyword evidence="1" id="KW-1133">Transmembrane helix</keyword>
<accession>A0ABW8GM03</accession>